<reference evidence="2" key="2">
    <citation type="submission" date="2016-05" db="EMBL/GenBank/DDBJ databases">
        <title>Comparative analysis highlights variable genome content of wheat rusts and divergence of the mating loci.</title>
        <authorList>
            <person name="Cuomo C.A."/>
            <person name="Bakkeren G."/>
            <person name="Szabo L."/>
            <person name="Khalil H."/>
            <person name="Joly D."/>
            <person name="Goldberg J."/>
            <person name="Young S."/>
            <person name="Zeng Q."/>
            <person name="Fellers J."/>
        </authorList>
    </citation>
    <scope>NUCLEOTIDE SEQUENCE [LARGE SCALE GENOMIC DNA]</scope>
    <source>
        <strain evidence="2">1-1 BBBD Race 1</strain>
    </source>
</reference>
<feature type="compositionally biased region" description="Polar residues" evidence="1">
    <location>
        <begin position="190"/>
        <end position="200"/>
    </location>
</feature>
<feature type="compositionally biased region" description="Basic and acidic residues" evidence="1">
    <location>
        <begin position="94"/>
        <end position="107"/>
    </location>
</feature>
<dbReference type="Proteomes" id="UP000005240">
    <property type="component" value="Unassembled WGS sequence"/>
</dbReference>
<gene>
    <name evidence="2" type="ORF">PTTG_12683</name>
</gene>
<protein>
    <submittedName>
        <fullName evidence="2 3">Uncharacterized protein</fullName>
    </submittedName>
</protein>
<feature type="region of interest" description="Disordered" evidence="1">
    <location>
        <begin position="1"/>
        <end position="113"/>
    </location>
</feature>
<feature type="compositionally biased region" description="Basic and acidic residues" evidence="1">
    <location>
        <begin position="20"/>
        <end position="46"/>
    </location>
</feature>
<organism evidence="2">
    <name type="scientific">Puccinia triticina (isolate 1-1 / race 1 (BBBD))</name>
    <name type="common">Brown leaf rust fungus</name>
    <dbReference type="NCBI Taxonomy" id="630390"/>
    <lineage>
        <taxon>Eukaryota</taxon>
        <taxon>Fungi</taxon>
        <taxon>Dikarya</taxon>
        <taxon>Basidiomycota</taxon>
        <taxon>Pucciniomycotina</taxon>
        <taxon>Pucciniomycetes</taxon>
        <taxon>Pucciniales</taxon>
        <taxon>Pucciniaceae</taxon>
        <taxon>Puccinia</taxon>
    </lineage>
</organism>
<keyword evidence="4" id="KW-1185">Reference proteome</keyword>
<dbReference type="EMBL" id="ADAS02000137">
    <property type="protein sequence ID" value="OAV89187.1"/>
    <property type="molecule type" value="Genomic_DNA"/>
</dbReference>
<evidence type="ECO:0000256" key="1">
    <source>
        <dbReference type="SAM" id="MobiDB-lite"/>
    </source>
</evidence>
<evidence type="ECO:0000313" key="4">
    <source>
        <dbReference type="Proteomes" id="UP000005240"/>
    </source>
</evidence>
<dbReference type="VEuPathDB" id="FungiDB:PTTG_12683"/>
<feature type="compositionally biased region" description="Polar residues" evidence="1">
    <location>
        <begin position="170"/>
        <end position="180"/>
    </location>
</feature>
<accession>A0A180G925</accession>
<reference evidence="2" key="1">
    <citation type="submission" date="2009-11" db="EMBL/GenBank/DDBJ databases">
        <authorList>
            <consortium name="The Broad Institute Genome Sequencing Platform"/>
            <person name="Ward D."/>
            <person name="Feldgarden M."/>
            <person name="Earl A."/>
            <person name="Young S.K."/>
            <person name="Zeng Q."/>
            <person name="Koehrsen M."/>
            <person name="Alvarado L."/>
            <person name="Berlin A."/>
            <person name="Bochicchio J."/>
            <person name="Borenstein D."/>
            <person name="Chapman S.B."/>
            <person name="Chen Z."/>
            <person name="Engels R."/>
            <person name="Freedman E."/>
            <person name="Gellesch M."/>
            <person name="Goldberg J."/>
            <person name="Griggs A."/>
            <person name="Gujja S."/>
            <person name="Heilman E."/>
            <person name="Heiman D."/>
            <person name="Hepburn T."/>
            <person name="Howarth C."/>
            <person name="Jen D."/>
            <person name="Larson L."/>
            <person name="Lewis B."/>
            <person name="Mehta T."/>
            <person name="Park D."/>
            <person name="Pearson M."/>
            <person name="Roberts A."/>
            <person name="Saif S."/>
            <person name="Shea T."/>
            <person name="Shenoy N."/>
            <person name="Sisk P."/>
            <person name="Stolte C."/>
            <person name="Sykes S."/>
            <person name="Thomson T."/>
            <person name="Walk T."/>
            <person name="White J."/>
            <person name="Yandava C."/>
            <person name="Izard J."/>
            <person name="Baranova O.V."/>
            <person name="Blanton J.M."/>
            <person name="Tanner A.C."/>
            <person name="Dewhirst F.E."/>
            <person name="Haas B."/>
            <person name="Nusbaum C."/>
            <person name="Birren B."/>
        </authorList>
    </citation>
    <scope>NUCLEOTIDE SEQUENCE [LARGE SCALE GENOMIC DNA]</scope>
    <source>
        <strain evidence="2">1-1 BBBD Race 1</strain>
    </source>
</reference>
<dbReference type="EnsemblFungi" id="PTTG_12683-t43_1">
    <property type="protein sequence ID" value="PTTG_12683-t43_1-p1"/>
    <property type="gene ID" value="PTTG_12683"/>
</dbReference>
<reference evidence="3" key="4">
    <citation type="submission" date="2025-05" db="UniProtKB">
        <authorList>
            <consortium name="EnsemblFungi"/>
        </authorList>
    </citation>
    <scope>IDENTIFICATION</scope>
    <source>
        <strain evidence="3">isolate 1-1 / race 1 (BBBD)</strain>
    </source>
</reference>
<evidence type="ECO:0000313" key="2">
    <source>
        <dbReference type="EMBL" id="OAV89187.1"/>
    </source>
</evidence>
<feature type="compositionally biased region" description="Low complexity" evidence="1">
    <location>
        <begin position="67"/>
        <end position="82"/>
    </location>
</feature>
<dbReference type="OrthoDB" id="2507717at2759"/>
<feature type="region of interest" description="Disordered" evidence="1">
    <location>
        <begin position="170"/>
        <end position="203"/>
    </location>
</feature>
<proteinExistence type="predicted"/>
<sequence length="310" mass="34554">MSRTRVSIGSPQEFLNEENEAGKRARLSDQEKYPAGEIQRMEESERASGAAKRPRVCCDSGERPEGSVDTESTSSSKSPQTTKDSDESFQCRGLKYEPGRRRLDAHQNSDGSFQCRGMQHQPELFGHDSSEESFRCRGLSVEGQSVLSGTNLCAQESDTRVSAEESFQCRSLSNTMQDQPVLSRPEPRPQASNSWASIRGNTKPRKNKNFLGLTLDLRAISNFKIEDRHRGAIQPEVPRNPRLEVAAPVPPIVSSPSSPSYFIETGVSRAGIPMLGSSRLRTLKLERKNKGRLEGIKKVFKKLMRISKIK</sequence>
<name>A0A180G925_PUCT1</name>
<feature type="compositionally biased region" description="Polar residues" evidence="1">
    <location>
        <begin position="1"/>
        <end position="10"/>
    </location>
</feature>
<reference evidence="3 4" key="3">
    <citation type="journal article" date="2017" name="G3 (Bethesda)">
        <title>Comparative analysis highlights variable genome content of wheat rusts and divergence of the mating loci.</title>
        <authorList>
            <person name="Cuomo C.A."/>
            <person name="Bakkeren G."/>
            <person name="Khalil H.B."/>
            <person name="Panwar V."/>
            <person name="Joly D."/>
            <person name="Linning R."/>
            <person name="Sakthikumar S."/>
            <person name="Song X."/>
            <person name="Adiconis X."/>
            <person name="Fan L."/>
            <person name="Goldberg J.M."/>
            <person name="Levin J.Z."/>
            <person name="Young S."/>
            <person name="Zeng Q."/>
            <person name="Anikster Y."/>
            <person name="Bruce M."/>
            <person name="Wang M."/>
            <person name="Yin C."/>
            <person name="McCallum B."/>
            <person name="Szabo L.J."/>
            <person name="Hulbert S."/>
            <person name="Chen X."/>
            <person name="Fellers J.P."/>
        </authorList>
    </citation>
    <scope>NUCLEOTIDE SEQUENCE</scope>
    <source>
        <strain evidence="3">isolate 1-1 / race 1 (BBBD)</strain>
        <strain evidence="4">Isolate 1-1 / race 1 (BBBD)</strain>
    </source>
</reference>
<evidence type="ECO:0000313" key="3">
    <source>
        <dbReference type="EnsemblFungi" id="PTTG_12683-t43_1-p1"/>
    </source>
</evidence>
<dbReference type="AlphaFoldDB" id="A0A180G925"/>